<dbReference type="SUPFAM" id="SSF51735">
    <property type="entry name" value="NAD(P)-binding Rossmann-fold domains"/>
    <property type="match status" value="1"/>
</dbReference>
<proteinExistence type="predicted"/>
<sequence>MKYLVTGATGHLGQQVVADLGARVGAASITAAVHTPAKAAGLAAQGIHVAACDYRDVAMMTRAFTGQDVVVYIPSKTYDVLQRITEFENSLQALKQAGVPAVVFVSFYADQEHNPFVMAPYYGYAPRRLASSGLNYAVIKNALYADPLVPYLPELIERKALIYPVGNQAMSFITSADSAKAIATLATRPELLNQGQTYTLTQTQSLTMPALGQIMTTVTGHEIGYAPVTTQEFGRIYAAEGDGAELASMYAAGAMGLLDQVTTDFQTITGSEPKSMADFLTRRYQPTQQ</sequence>
<comment type="caution">
    <text evidence="2">The sequence shown here is derived from an EMBL/GenBank/DDBJ whole genome shotgun (WGS) entry which is preliminary data.</text>
</comment>
<evidence type="ECO:0000313" key="3">
    <source>
        <dbReference type="Proteomes" id="UP001597199"/>
    </source>
</evidence>
<protein>
    <submittedName>
        <fullName evidence="2">NAD(P)H-binding protein</fullName>
    </submittedName>
</protein>
<dbReference type="Gene3D" id="3.40.50.720">
    <property type="entry name" value="NAD(P)-binding Rossmann-like Domain"/>
    <property type="match status" value="1"/>
</dbReference>
<accession>A0ABW4BG19</accession>
<dbReference type="Gene3D" id="3.90.25.10">
    <property type="entry name" value="UDP-galactose 4-epimerase, domain 1"/>
    <property type="match status" value="1"/>
</dbReference>
<keyword evidence="3" id="KW-1185">Reference proteome</keyword>
<dbReference type="InterPro" id="IPR036291">
    <property type="entry name" value="NAD(P)-bd_dom_sf"/>
</dbReference>
<evidence type="ECO:0000313" key="2">
    <source>
        <dbReference type="EMBL" id="MFD1399454.1"/>
    </source>
</evidence>
<dbReference type="InterPro" id="IPR016040">
    <property type="entry name" value="NAD(P)-bd_dom"/>
</dbReference>
<evidence type="ECO:0000259" key="1">
    <source>
        <dbReference type="Pfam" id="PF13460"/>
    </source>
</evidence>
<dbReference type="InterPro" id="IPR052718">
    <property type="entry name" value="NmrA-type_oxidoreductase"/>
</dbReference>
<name>A0ABW4BG19_9LACO</name>
<dbReference type="Proteomes" id="UP001597199">
    <property type="component" value="Unassembled WGS sequence"/>
</dbReference>
<dbReference type="Pfam" id="PF13460">
    <property type="entry name" value="NAD_binding_10"/>
    <property type="match status" value="1"/>
</dbReference>
<dbReference type="EMBL" id="JBHTOA010000032">
    <property type="protein sequence ID" value="MFD1399454.1"/>
    <property type="molecule type" value="Genomic_DNA"/>
</dbReference>
<dbReference type="RefSeq" id="WP_204119171.1">
    <property type="nucleotide sequence ID" value="NZ_BOLV01000012.1"/>
</dbReference>
<gene>
    <name evidence="2" type="ORF">ACFQ41_09030</name>
</gene>
<organism evidence="2 3">
    <name type="scientific">Lacticaseibacillus suilingensis</name>
    <dbReference type="NCBI Taxonomy" id="2799577"/>
    <lineage>
        <taxon>Bacteria</taxon>
        <taxon>Bacillati</taxon>
        <taxon>Bacillota</taxon>
        <taxon>Bacilli</taxon>
        <taxon>Lactobacillales</taxon>
        <taxon>Lactobacillaceae</taxon>
        <taxon>Lacticaseibacillus</taxon>
    </lineage>
</organism>
<reference evidence="3" key="1">
    <citation type="journal article" date="2019" name="Int. J. Syst. Evol. Microbiol.">
        <title>The Global Catalogue of Microorganisms (GCM) 10K type strain sequencing project: providing services to taxonomists for standard genome sequencing and annotation.</title>
        <authorList>
            <consortium name="The Broad Institute Genomics Platform"/>
            <consortium name="The Broad Institute Genome Sequencing Center for Infectious Disease"/>
            <person name="Wu L."/>
            <person name="Ma J."/>
        </authorList>
    </citation>
    <scope>NUCLEOTIDE SEQUENCE [LARGE SCALE GENOMIC DNA]</scope>
    <source>
        <strain evidence="3">CCM 9110</strain>
    </source>
</reference>
<dbReference type="PANTHER" id="PTHR47129">
    <property type="entry name" value="QUINONE OXIDOREDUCTASE 2"/>
    <property type="match status" value="1"/>
</dbReference>
<dbReference type="PANTHER" id="PTHR47129:SF1">
    <property type="entry name" value="NMRA-LIKE DOMAIN-CONTAINING PROTEIN"/>
    <property type="match status" value="1"/>
</dbReference>
<feature type="domain" description="NAD(P)-binding" evidence="1">
    <location>
        <begin position="7"/>
        <end position="146"/>
    </location>
</feature>